<evidence type="ECO:0000313" key="7">
    <source>
        <dbReference type="EMBL" id="ESK85452.1"/>
    </source>
</evidence>
<accession>V2WV34</accession>
<organism evidence="7 8">
    <name type="scientific">Moniliophthora roreri (strain MCA 2997)</name>
    <name type="common">Cocoa frosty pod rot fungus</name>
    <name type="synonym">Crinipellis roreri</name>
    <dbReference type="NCBI Taxonomy" id="1381753"/>
    <lineage>
        <taxon>Eukaryota</taxon>
        <taxon>Fungi</taxon>
        <taxon>Dikarya</taxon>
        <taxon>Basidiomycota</taxon>
        <taxon>Agaricomycotina</taxon>
        <taxon>Agaricomycetes</taxon>
        <taxon>Agaricomycetidae</taxon>
        <taxon>Agaricales</taxon>
        <taxon>Marasmiineae</taxon>
        <taxon>Marasmiaceae</taxon>
        <taxon>Moniliophthora</taxon>
    </lineage>
</organism>
<evidence type="ECO:0000256" key="3">
    <source>
        <dbReference type="ARBA" id="ARBA00022771"/>
    </source>
</evidence>
<dbReference type="InterPro" id="IPR036236">
    <property type="entry name" value="Znf_C2H2_sf"/>
</dbReference>
<evidence type="ECO:0000259" key="6">
    <source>
        <dbReference type="PROSITE" id="PS50157"/>
    </source>
</evidence>
<evidence type="ECO:0000256" key="2">
    <source>
        <dbReference type="ARBA" id="ARBA00022737"/>
    </source>
</evidence>
<dbReference type="PANTHER" id="PTHR24408:SF61">
    <property type="entry name" value="E3 SUMO-PROTEIN LIGASE ZNF451"/>
    <property type="match status" value="1"/>
</dbReference>
<dbReference type="OrthoDB" id="6270329at2759"/>
<name>V2WV34_MONRO</name>
<dbReference type="PROSITE" id="PS50157">
    <property type="entry name" value="ZINC_FINGER_C2H2_2"/>
    <property type="match status" value="2"/>
</dbReference>
<gene>
    <name evidence="7" type="ORF">Moror_11004</name>
</gene>
<evidence type="ECO:0000256" key="4">
    <source>
        <dbReference type="ARBA" id="ARBA00022833"/>
    </source>
</evidence>
<dbReference type="PROSITE" id="PS00028">
    <property type="entry name" value="ZINC_FINGER_C2H2_1"/>
    <property type="match status" value="2"/>
</dbReference>
<sequence>MPRRYCDRNALRQHKRDSSFHWICEDCDEDYEEEDELIDHWIESSNHFYCRECDEHFDSNRKLKRHINEEHWYCRECDKFLDSEGNLDAHLRSSAHQPRNVECPFDVCERVFVSRGHLFLHLEYGVCDSGTNLHDVNRIVRLYDRKLIVIDEDGDYKCSDCESYFGKLSGLVQHIESQKCDASDDNRIHKTLSGILRRITLR</sequence>
<dbReference type="Pfam" id="PF12171">
    <property type="entry name" value="zf-C2H2_jaz"/>
    <property type="match status" value="1"/>
</dbReference>
<keyword evidence="4" id="KW-0862">Zinc</keyword>
<keyword evidence="3 5" id="KW-0863">Zinc-finger</keyword>
<dbReference type="GO" id="GO:0000981">
    <property type="term" value="F:DNA-binding transcription factor activity, RNA polymerase II-specific"/>
    <property type="evidence" value="ECO:0007669"/>
    <property type="project" value="TreeGrafter"/>
</dbReference>
<keyword evidence="2" id="KW-0677">Repeat</keyword>
<dbReference type="Proteomes" id="UP000017559">
    <property type="component" value="Unassembled WGS sequence"/>
</dbReference>
<feature type="domain" description="C2H2-type" evidence="6">
    <location>
        <begin position="72"/>
        <end position="101"/>
    </location>
</feature>
<dbReference type="InterPro" id="IPR022755">
    <property type="entry name" value="Znf_C2H2_jaz"/>
</dbReference>
<dbReference type="Gene3D" id="3.30.160.60">
    <property type="entry name" value="Classic Zinc Finger"/>
    <property type="match status" value="2"/>
</dbReference>
<dbReference type="InterPro" id="IPR013087">
    <property type="entry name" value="Znf_C2H2_type"/>
</dbReference>
<dbReference type="GO" id="GO:0043565">
    <property type="term" value="F:sequence-specific DNA binding"/>
    <property type="evidence" value="ECO:0007669"/>
    <property type="project" value="TreeGrafter"/>
</dbReference>
<dbReference type="KEGG" id="mrr:Moror_11004"/>
<dbReference type="SMART" id="SM00355">
    <property type="entry name" value="ZnF_C2H2"/>
    <property type="match status" value="5"/>
</dbReference>
<dbReference type="SUPFAM" id="SSF57667">
    <property type="entry name" value="beta-beta-alpha zinc fingers"/>
    <property type="match status" value="1"/>
</dbReference>
<dbReference type="PANTHER" id="PTHR24408">
    <property type="entry name" value="ZINC FINGER PROTEIN"/>
    <property type="match status" value="1"/>
</dbReference>
<dbReference type="HOGENOM" id="CLU_075838_2_0_1"/>
<feature type="domain" description="C2H2-type" evidence="6">
    <location>
        <begin position="48"/>
        <end position="71"/>
    </location>
</feature>
<proteinExistence type="predicted"/>
<dbReference type="GO" id="GO:0008270">
    <property type="term" value="F:zinc ion binding"/>
    <property type="evidence" value="ECO:0007669"/>
    <property type="project" value="UniProtKB-KW"/>
</dbReference>
<protein>
    <submittedName>
        <fullName evidence="7">C2h2 finger domain</fullName>
    </submittedName>
</protein>
<keyword evidence="8" id="KW-1185">Reference proteome</keyword>
<comment type="caution">
    <text evidence="7">The sequence shown here is derived from an EMBL/GenBank/DDBJ whole genome shotgun (WGS) entry which is preliminary data.</text>
</comment>
<dbReference type="AlphaFoldDB" id="V2WV34"/>
<evidence type="ECO:0000256" key="5">
    <source>
        <dbReference type="PROSITE-ProRule" id="PRU00042"/>
    </source>
</evidence>
<keyword evidence="1" id="KW-0479">Metal-binding</keyword>
<dbReference type="EMBL" id="AWSO01001065">
    <property type="protein sequence ID" value="ESK85452.1"/>
    <property type="molecule type" value="Genomic_DNA"/>
</dbReference>
<evidence type="ECO:0000256" key="1">
    <source>
        <dbReference type="ARBA" id="ARBA00022723"/>
    </source>
</evidence>
<dbReference type="GO" id="GO:0005634">
    <property type="term" value="C:nucleus"/>
    <property type="evidence" value="ECO:0007669"/>
    <property type="project" value="TreeGrafter"/>
</dbReference>
<evidence type="ECO:0000313" key="8">
    <source>
        <dbReference type="Proteomes" id="UP000017559"/>
    </source>
</evidence>
<reference evidence="7 8" key="1">
    <citation type="journal article" date="2014" name="BMC Genomics">
        <title>Genome and secretome analysis of the hemibiotrophic fungal pathogen, Moniliophthora roreri, which causes frosty pod rot disease of cacao: mechanisms of the biotrophic and necrotrophic phases.</title>
        <authorList>
            <person name="Meinhardt L.W."/>
            <person name="Costa G.G.L."/>
            <person name="Thomazella D.P.T."/>
            <person name="Teixeira P.J.P.L."/>
            <person name="Carazzolle M.F."/>
            <person name="Schuster S.C."/>
            <person name="Carlson J.E."/>
            <person name="Guiltinan M.J."/>
            <person name="Mieczkowski P."/>
            <person name="Farmer A."/>
            <person name="Ramaraj T."/>
            <person name="Crozier J."/>
            <person name="Davis R.E."/>
            <person name="Shao J."/>
            <person name="Melnick R.L."/>
            <person name="Pereira G.A.G."/>
            <person name="Bailey B.A."/>
        </authorList>
    </citation>
    <scope>NUCLEOTIDE SEQUENCE [LARGE SCALE GENOMIC DNA]</scope>
    <source>
        <strain evidence="7 8">MCA 2997</strain>
    </source>
</reference>